<dbReference type="AlphaFoldDB" id="A0A2G8JTZ8"/>
<evidence type="ECO:0000313" key="2">
    <source>
        <dbReference type="Proteomes" id="UP000230750"/>
    </source>
</evidence>
<name>A0A2G8JTZ8_STIJA</name>
<gene>
    <name evidence="1" type="ORF">BSL78_23923</name>
</gene>
<organism evidence="1 2">
    <name type="scientific">Stichopus japonicus</name>
    <name type="common">Sea cucumber</name>
    <dbReference type="NCBI Taxonomy" id="307972"/>
    <lineage>
        <taxon>Eukaryota</taxon>
        <taxon>Metazoa</taxon>
        <taxon>Echinodermata</taxon>
        <taxon>Eleutherozoa</taxon>
        <taxon>Echinozoa</taxon>
        <taxon>Holothuroidea</taxon>
        <taxon>Aspidochirotacea</taxon>
        <taxon>Aspidochirotida</taxon>
        <taxon>Stichopodidae</taxon>
        <taxon>Apostichopus</taxon>
    </lineage>
</organism>
<proteinExistence type="predicted"/>
<dbReference type="EMBL" id="MRZV01001261">
    <property type="protein sequence ID" value="PIK39234.1"/>
    <property type="molecule type" value="Genomic_DNA"/>
</dbReference>
<comment type="caution">
    <text evidence="1">The sequence shown here is derived from an EMBL/GenBank/DDBJ whole genome shotgun (WGS) entry which is preliminary data.</text>
</comment>
<sequence>MFACVGYSNIYNRTVLQSLSFSVLHSALTSSTRTEETTCTEREDNPKVTMVYTKGSRFGVFSGHTVRRPTFSYSQLCADQHIVIQSSKSFKRGNQVSNDIHLSMNKKNDGRWQIT</sequence>
<dbReference type="Proteomes" id="UP000230750">
    <property type="component" value="Unassembled WGS sequence"/>
</dbReference>
<accession>A0A2G8JTZ8</accession>
<protein>
    <submittedName>
        <fullName evidence="1">Uncharacterized protein</fullName>
    </submittedName>
</protein>
<reference evidence="1 2" key="1">
    <citation type="journal article" date="2017" name="PLoS Biol.">
        <title>The sea cucumber genome provides insights into morphological evolution and visceral regeneration.</title>
        <authorList>
            <person name="Zhang X."/>
            <person name="Sun L."/>
            <person name="Yuan J."/>
            <person name="Sun Y."/>
            <person name="Gao Y."/>
            <person name="Zhang L."/>
            <person name="Li S."/>
            <person name="Dai H."/>
            <person name="Hamel J.F."/>
            <person name="Liu C."/>
            <person name="Yu Y."/>
            <person name="Liu S."/>
            <person name="Lin W."/>
            <person name="Guo K."/>
            <person name="Jin S."/>
            <person name="Xu P."/>
            <person name="Storey K.B."/>
            <person name="Huan P."/>
            <person name="Zhang T."/>
            <person name="Zhou Y."/>
            <person name="Zhang J."/>
            <person name="Lin C."/>
            <person name="Li X."/>
            <person name="Xing L."/>
            <person name="Huo D."/>
            <person name="Sun M."/>
            <person name="Wang L."/>
            <person name="Mercier A."/>
            <person name="Li F."/>
            <person name="Yang H."/>
            <person name="Xiang J."/>
        </authorList>
    </citation>
    <scope>NUCLEOTIDE SEQUENCE [LARGE SCALE GENOMIC DNA]</scope>
    <source>
        <strain evidence="1">Shaxun</strain>
        <tissue evidence="1">Muscle</tissue>
    </source>
</reference>
<keyword evidence="2" id="KW-1185">Reference proteome</keyword>
<evidence type="ECO:0000313" key="1">
    <source>
        <dbReference type="EMBL" id="PIK39234.1"/>
    </source>
</evidence>